<evidence type="ECO:0000256" key="5">
    <source>
        <dbReference type="ARBA" id="ARBA00022989"/>
    </source>
</evidence>
<evidence type="ECO:0000259" key="8">
    <source>
        <dbReference type="Pfam" id="PF01490"/>
    </source>
</evidence>
<dbReference type="GO" id="GO:0006865">
    <property type="term" value="P:amino acid transport"/>
    <property type="evidence" value="ECO:0007669"/>
    <property type="project" value="UniProtKB-KW"/>
</dbReference>
<evidence type="ECO:0000256" key="2">
    <source>
        <dbReference type="ARBA" id="ARBA00022448"/>
    </source>
</evidence>
<evidence type="ECO:0000313" key="10">
    <source>
        <dbReference type="Proteomes" id="UP000823388"/>
    </source>
</evidence>
<feature type="transmembrane region" description="Helical" evidence="7">
    <location>
        <begin position="53"/>
        <end position="78"/>
    </location>
</feature>
<evidence type="ECO:0000256" key="7">
    <source>
        <dbReference type="SAM" id="Phobius"/>
    </source>
</evidence>
<evidence type="ECO:0000256" key="4">
    <source>
        <dbReference type="ARBA" id="ARBA00022970"/>
    </source>
</evidence>
<feature type="transmembrane region" description="Helical" evidence="7">
    <location>
        <begin position="298"/>
        <end position="323"/>
    </location>
</feature>
<evidence type="ECO:0000256" key="3">
    <source>
        <dbReference type="ARBA" id="ARBA00022692"/>
    </source>
</evidence>
<feature type="transmembrane region" description="Helical" evidence="7">
    <location>
        <begin position="157"/>
        <end position="177"/>
    </location>
</feature>
<comment type="caution">
    <text evidence="9">The sequence shown here is derived from an EMBL/GenBank/DDBJ whole genome shotgun (WGS) entry which is preliminary data.</text>
</comment>
<keyword evidence="2" id="KW-0813">Transport</keyword>
<organism evidence="9 10">
    <name type="scientific">Panicum virgatum</name>
    <name type="common">Blackwell switchgrass</name>
    <dbReference type="NCBI Taxonomy" id="38727"/>
    <lineage>
        <taxon>Eukaryota</taxon>
        <taxon>Viridiplantae</taxon>
        <taxon>Streptophyta</taxon>
        <taxon>Embryophyta</taxon>
        <taxon>Tracheophyta</taxon>
        <taxon>Spermatophyta</taxon>
        <taxon>Magnoliopsida</taxon>
        <taxon>Liliopsida</taxon>
        <taxon>Poales</taxon>
        <taxon>Poaceae</taxon>
        <taxon>PACMAD clade</taxon>
        <taxon>Panicoideae</taxon>
        <taxon>Panicodae</taxon>
        <taxon>Paniceae</taxon>
        <taxon>Panicinae</taxon>
        <taxon>Panicum</taxon>
        <taxon>Panicum sect. Hiantes</taxon>
    </lineage>
</organism>
<feature type="domain" description="Amino acid transporter transmembrane" evidence="8">
    <location>
        <begin position="21"/>
        <end position="99"/>
    </location>
</feature>
<keyword evidence="5 7" id="KW-1133">Transmembrane helix</keyword>
<protein>
    <recommendedName>
        <fullName evidence="8">Amino acid transporter transmembrane domain-containing protein</fullName>
    </recommendedName>
</protein>
<proteinExistence type="predicted"/>
<sequence>MSSPATARGGGGEAGVEQGGRGTWRHAAFHVATTIATPAAYAPLPFAVASLGWPLGVCSLVIGTLVTWCSSLVVASLWQWNGEKHTSYRLLAKSIFGYRIDRKEVSYSLQGNTATKIFRAFNALGTIAFSFGDAMLPEIQSTVREPVRKNMYKGVSAAYTIIVMSYWTLAFSGYWAFGSQVPPYILSSLTAPRWAIVMANVFAVIQIAGCFQIYCRPTFAHFEERVQAKNRSCRSCLWRLMYTSAYMAVITLVSAAMPFFGDFVSICGAVGFTPLDFVLPGLALLKTSKLPDNLGSQYAVKVLSAAVAVMFSIIGVLACIGAIRSITLDVRTYKFFHDM</sequence>
<evidence type="ECO:0000256" key="1">
    <source>
        <dbReference type="ARBA" id="ARBA00004370"/>
    </source>
</evidence>
<feature type="transmembrane region" description="Helical" evidence="7">
    <location>
        <begin position="197"/>
        <end position="215"/>
    </location>
</feature>
<evidence type="ECO:0000313" key="9">
    <source>
        <dbReference type="EMBL" id="KAG2549115.1"/>
    </source>
</evidence>
<dbReference type="EMBL" id="CM029053">
    <property type="protein sequence ID" value="KAG2549115.1"/>
    <property type="molecule type" value="Genomic_DNA"/>
</dbReference>
<feature type="transmembrane region" description="Helical" evidence="7">
    <location>
        <begin position="236"/>
        <end position="257"/>
    </location>
</feature>
<comment type="subcellular location">
    <subcellularLocation>
        <location evidence="1">Membrane</location>
    </subcellularLocation>
</comment>
<keyword evidence="10" id="KW-1185">Reference proteome</keyword>
<keyword evidence="6 7" id="KW-0472">Membrane</keyword>
<keyword evidence="3 7" id="KW-0812">Transmembrane</keyword>
<name>A0A8T0NKL0_PANVG</name>
<dbReference type="Pfam" id="PF01490">
    <property type="entry name" value="Aa_trans"/>
    <property type="match status" value="2"/>
</dbReference>
<feature type="domain" description="Amino acid transporter transmembrane" evidence="8">
    <location>
        <begin position="105"/>
        <end position="319"/>
    </location>
</feature>
<dbReference type="Proteomes" id="UP000823388">
    <property type="component" value="Chromosome 9K"/>
</dbReference>
<dbReference type="PANTHER" id="PTHR48017">
    <property type="entry name" value="OS05G0424000 PROTEIN-RELATED"/>
    <property type="match status" value="1"/>
</dbReference>
<accession>A0A8T0NKL0</accession>
<dbReference type="GO" id="GO:0016020">
    <property type="term" value="C:membrane"/>
    <property type="evidence" value="ECO:0007669"/>
    <property type="project" value="UniProtKB-SubCell"/>
</dbReference>
<dbReference type="InterPro" id="IPR013057">
    <property type="entry name" value="AA_transpt_TM"/>
</dbReference>
<gene>
    <name evidence="9" type="ORF">PVAP13_9KG170900</name>
</gene>
<reference evidence="9" key="1">
    <citation type="submission" date="2020-05" db="EMBL/GenBank/DDBJ databases">
        <title>WGS assembly of Panicum virgatum.</title>
        <authorList>
            <person name="Lovell J.T."/>
            <person name="Jenkins J."/>
            <person name="Shu S."/>
            <person name="Juenger T.E."/>
            <person name="Schmutz J."/>
        </authorList>
    </citation>
    <scope>NUCLEOTIDE SEQUENCE</scope>
    <source>
        <strain evidence="9">AP13</strain>
    </source>
</reference>
<feature type="transmembrane region" description="Helical" evidence="7">
    <location>
        <begin position="263"/>
        <end position="286"/>
    </location>
</feature>
<keyword evidence="4" id="KW-0029">Amino-acid transport</keyword>
<evidence type="ECO:0000256" key="6">
    <source>
        <dbReference type="ARBA" id="ARBA00023136"/>
    </source>
</evidence>
<dbReference type="AlphaFoldDB" id="A0A8T0NKL0"/>